<reference evidence="3 4" key="1">
    <citation type="submission" date="2017-05" db="EMBL/GenBank/DDBJ databases">
        <authorList>
            <person name="Varghese N."/>
            <person name="Submissions S."/>
        </authorList>
    </citation>
    <scope>NUCLEOTIDE SEQUENCE [LARGE SCALE GENOMIC DNA]</scope>
    <source>
        <strain evidence="3 4">DSM 26001</strain>
    </source>
</reference>
<evidence type="ECO:0000313" key="4">
    <source>
        <dbReference type="Proteomes" id="UP001158049"/>
    </source>
</evidence>
<dbReference type="Proteomes" id="UP001158049">
    <property type="component" value="Unassembled WGS sequence"/>
</dbReference>
<dbReference type="SUPFAM" id="SSF53850">
    <property type="entry name" value="Periplasmic binding protein-like II"/>
    <property type="match status" value="1"/>
</dbReference>
<dbReference type="CDD" id="cd13578">
    <property type="entry name" value="PBP2_Bug27"/>
    <property type="match status" value="1"/>
</dbReference>
<keyword evidence="2" id="KW-0732">Signal</keyword>
<sequence length="326" mass="33832">MRNGLGVCGTFALVLGPALLNLSSAAAQEAGVPKMIKIVVPFSAGGSNDLFARAVAQKLGARLGTNVIVDNRPGAGGTIGTEAVARADADGATLLLTSTSFATNAAVQAKLPYDPVKSFAPVALVAKGAMVLVVGNNTPYKSFGDLMKVAKDGKNTLNYGSAGPGSIGQMSTELLNSVAKTTSLHVPYKGISNAVTDMIGGNIDFMITTFASVGGQLKAGQIRPVAVTSQQQSKFLPNVPPIADTVPGYQVDVWWAMFAPAKTPSPMIAKLNAAVREVSVQPDMITLFAQEGAEPTALTPEQTGAYVGEEVDKWKKLARERNITVN</sequence>
<dbReference type="InterPro" id="IPR042100">
    <property type="entry name" value="Bug_dom1"/>
</dbReference>
<protein>
    <submittedName>
        <fullName evidence="3">Tripartite-type tricarboxylate transporter, receptor component TctC</fullName>
    </submittedName>
</protein>
<evidence type="ECO:0000256" key="2">
    <source>
        <dbReference type="SAM" id="SignalP"/>
    </source>
</evidence>
<evidence type="ECO:0000313" key="3">
    <source>
        <dbReference type="EMBL" id="SMP67099.1"/>
    </source>
</evidence>
<comment type="similarity">
    <text evidence="1">Belongs to the UPF0065 (bug) family.</text>
</comment>
<organism evidence="3 4">
    <name type="scientific">Noviherbaspirillum suwonense</name>
    <dbReference type="NCBI Taxonomy" id="1224511"/>
    <lineage>
        <taxon>Bacteria</taxon>
        <taxon>Pseudomonadati</taxon>
        <taxon>Pseudomonadota</taxon>
        <taxon>Betaproteobacteria</taxon>
        <taxon>Burkholderiales</taxon>
        <taxon>Oxalobacteraceae</taxon>
        <taxon>Noviherbaspirillum</taxon>
    </lineage>
</organism>
<dbReference type="InterPro" id="IPR005064">
    <property type="entry name" value="BUG"/>
</dbReference>
<proteinExistence type="inferred from homology"/>
<keyword evidence="3" id="KW-0675">Receptor</keyword>
<dbReference type="Gene3D" id="3.40.190.10">
    <property type="entry name" value="Periplasmic binding protein-like II"/>
    <property type="match status" value="1"/>
</dbReference>
<keyword evidence="4" id="KW-1185">Reference proteome</keyword>
<feature type="signal peptide" evidence="2">
    <location>
        <begin position="1"/>
        <end position="27"/>
    </location>
</feature>
<comment type="caution">
    <text evidence="3">The sequence shown here is derived from an EMBL/GenBank/DDBJ whole genome shotgun (WGS) entry which is preliminary data.</text>
</comment>
<gene>
    <name evidence="3" type="ORF">SAMN06295970_11299</name>
</gene>
<accession>A0ABY1QE39</accession>
<dbReference type="Pfam" id="PF03401">
    <property type="entry name" value="TctC"/>
    <property type="match status" value="1"/>
</dbReference>
<dbReference type="EMBL" id="FXUL01000012">
    <property type="protein sequence ID" value="SMP67099.1"/>
    <property type="molecule type" value="Genomic_DNA"/>
</dbReference>
<dbReference type="PANTHER" id="PTHR42928">
    <property type="entry name" value="TRICARBOXYLATE-BINDING PROTEIN"/>
    <property type="match status" value="1"/>
</dbReference>
<dbReference type="PIRSF" id="PIRSF017082">
    <property type="entry name" value="YflP"/>
    <property type="match status" value="1"/>
</dbReference>
<dbReference type="Gene3D" id="3.40.190.150">
    <property type="entry name" value="Bordetella uptake gene, domain 1"/>
    <property type="match status" value="1"/>
</dbReference>
<dbReference type="PANTHER" id="PTHR42928:SF5">
    <property type="entry name" value="BLR1237 PROTEIN"/>
    <property type="match status" value="1"/>
</dbReference>
<feature type="chain" id="PRO_5045895830" evidence="2">
    <location>
        <begin position="28"/>
        <end position="326"/>
    </location>
</feature>
<name>A0ABY1QE39_9BURK</name>
<evidence type="ECO:0000256" key="1">
    <source>
        <dbReference type="ARBA" id="ARBA00006987"/>
    </source>
</evidence>